<comment type="caution">
    <text evidence="4">The sequence shown here is derived from an EMBL/GenBank/DDBJ whole genome shotgun (WGS) entry which is preliminary data.</text>
</comment>
<dbReference type="EMBL" id="JFKB01000012">
    <property type="protein sequence ID" value="OSQ46272.1"/>
    <property type="molecule type" value="Genomic_DNA"/>
</dbReference>
<dbReference type="NCBIfam" id="TIGR00254">
    <property type="entry name" value="GGDEF"/>
    <property type="match status" value="1"/>
</dbReference>
<dbReference type="SUPFAM" id="SSF55073">
    <property type="entry name" value="Nucleotide cyclase"/>
    <property type="match status" value="1"/>
</dbReference>
<dbReference type="CDD" id="cd01949">
    <property type="entry name" value="GGDEF"/>
    <property type="match status" value="1"/>
</dbReference>
<dbReference type="InterPro" id="IPR013656">
    <property type="entry name" value="PAS_4"/>
</dbReference>
<dbReference type="InterPro" id="IPR000700">
    <property type="entry name" value="PAS-assoc_C"/>
</dbReference>
<dbReference type="OrthoDB" id="7333362at2"/>
<feature type="region of interest" description="Disordered" evidence="1">
    <location>
        <begin position="540"/>
        <end position="561"/>
    </location>
</feature>
<dbReference type="InterPro" id="IPR035965">
    <property type="entry name" value="PAS-like_dom_sf"/>
</dbReference>
<dbReference type="Pfam" id="PF08448">
    <property type="entry name" value="PAS_4"/>
    <property type="match status" value="1"/>
</dbReference>
<dbReference type="NCBIfam" id="TIGR00229">
    <property type="entry name" value="sensory_box"/>
    <property type="match status" value="1"/>
</dbReference>
<gene>
    <name evidence="4" type="ORF">TALK_16660</name>
</gene>
<evidence type="ECO:0000256" key="1">
    <source>
        <dbReference type="SAM" id="MobiDB-lite"/>
    </source>
</evidence>
<protein>
    <submittedName>
        <fullName evidence="4">Diguanylate cyclase</fullName>
    </submittedName>
</protein>
<evidence type="ECO:0000313" key="4">
    <source>
        <dbReference type="EMBL" id="OSQ46272.1"/>
    </source>
</evidence>
<feature type="domain" description="GGDEF" evidence="3">
    <location>
        <begin position="416"/>
        <end position="549"/>
    </location>
</feature>
<dbReference type="Gene3D" id="3.30.70.270">
    <property type="match status" value="1"/>
</dbReference>
<dbReference type="CDD" id="cd00130">
    <property type="entry name" value="PAS"/>
    <property type="match status" value="1"/>
</dbReference>
<dbReference type="SMART" id="SM00267">
    <property type="entry name" value="GGDEF"/>
    <property type="match status" value="1"/>
</dbReference>
<feature type="domain" description="PAC" evidence="2">
    <location>
        <begin position="333"/>
        <end position="384"/>
    </location>
</feature>
<dbReference type="Pfam" id="PF13426">
    <property type="entry name" value="PAS_9"/>
    <property type="match status" value="1"/>
</dbReference>
<keyword evidence="5" id="KW-1185">Reference proteome</keyword>
<dbReference type="InterPro" id="IPR000014">
    <property type="entry name" value="PAS"/>
</dbReference>
<dbReference type="PANTHER" id="PTHR44757:SF2">
    <property type="entry name" value="BIOFILM ARCHITECTURE MAINTENANCE PROTEIN MBAA"/>
    <property type="match status" value="1"/>
</dbReference>
<dbReference type="RefSeq" id="WP_085620312.1">
    <property type="nucleotide sequence ID" value="NZ_JFKB01000012.1"/>
</dbReference>
<dbReference type="STRING" id="1293890.TALK_16660"/>
<dbReference type="Proteomes" id="UP000193396">
    <property type="component" value="Unassembled WGS sequence"/>
</dbReference>
<evidence type="ECO:0000259" key="3">
    <source>
        <dbReference type="PROSITE" id="PS50887"/>
    </source>
</evidence>
<dbReference type="PANTHER" id="PTHR44757">
    <property type="entry name" value="DIGUANYLATE CYCLASE DGCP"/>
    <property type="match status" value="1"/>
</dbReference>
<dbReference type="Pfam" id="PF00990">
    <property type="entry name" value="GGDEF"/>
    <property type="match status" value="1"/>
</dbReference>
<dbReference type="AlphaFoldDB" id="A0A1Y2L952"/>
<organism evidence="4 5">
    <name type="scientific">Thalassospira alkalitolerans</name>
    <dbReference type="NCBI Taxonomy" id="1293890"/>
    <lineage>
        <taxon>Bacteria</taxon>
        <taxon>Pseudomonadati</taxon>
        <taxon>Pseudomonadota</taxon>
        <taxon>Alphaproteobacteria</taxon>
        <taxon>Rhodospirillales</taxon>
        <taxon>Thalassospiraceae</taxon>
        <taxon>Thalassospira</taxon>
    </lineage>
</organism>
<dbReference type="InterPro" id="IPR043128">
    <property type="entry name" value="Rev_trsase/Diguanyl_cyclase"/>
</dbReference>
<name>A0A1Y2L952_9PROT</name>
<dbReference type="SMART" id="SM00091">
    <property type="entry name" value="PAS"/>
    <property type="match status" value="3"/>
</dbReference>
<dbReference type="SUPFAM" id="SSF55785">
    <property type="entry name" value="PYP-like sensor domain (PAS domain)"/>
    <property type="match status" value="2"/>
</dbReference>
<sequence length="561" mass="61290">MRVLSIAPDIVATAALARDAIIFIGSSDLKVAHANPVATKLFGTAKAALRDGTEIKQFLALLAKNAKFESGDGVGAVRETLSLVSGKTKKADLPDFQMNDKKIIWRKAEGPEGLIALILREPGKAEELAKALADHKIFIQHLIDVLPIPVYLRNLDGVINRCNDAFAELLEQKPKKVIGSKLADVAPAPLASKVAEYEASLLKTEGYVRHEIEFEMDGVGKVALFAASSLKGPSGAIAGTIGSLIDVTSLKVAQAEVAAAEERLTGLLEKAPIGVGISTRNGGEFQFFNKMFSNLLALDDAKEEDAKPTDTVLLSKRYREKSLQDMDMLGELQDVELRFRRADSSEARWLKTSIEPLKFEGEESVLWWLSDITRQKLAERELQNKANNDELTGLANRARYMQKLTQCETVLRGTGTPASILMLDLDGFKAVNDTLGHAAGDWVLVETAKRLKRIGRRAEEAARLGGDEFTLFFINKGGEKEIAALADDLIAEISKPFVWEGKECDIGASIGFTVFDGGYCDMNEQLRRADKAMQEAKSAGKGRSCLYQPEMEPDLHRDEAG</sequence>
<evidence type="ECO:0000313" key="5">
    <source>
        <dbReference type="Proteomes" id="UP000193396"/>
    </source>
</evidence>
<dbReference type="InterPro" id="IPR029787">
    <property type="entry name" value="Nucleotide_cyclase"/>
</dbReference>
<accession>A0A1Y2L952</accession>
<dbReference type="InterPro" id="IPR052155">
    <property type="entry name" value="Biofilm_reg_signaling"/>
</dbReference>
<dbReference type="PROSITE" id="PS50113">
    <property type="entry name" value="PAC"/>
    <property type="match status" value="1"/>
</dbReference>
<dbReference type="PROSITE" id="PS50887">
    <property type="entry name" value="GGDEF"/>
    <property type="match status" value="1"/>
</dbReference>
<evidence type="ECO:0000259" key="2">
    <source>
        <dbReference type="PROSITE" id="PS50113"/>
    </source>
</evidence>
<reference evidence="4 5" key="1">
    <citation type="submission" date="2014-03" db="EMBL/GenBank/DDBJ databases">
        <title>The draft genome sequence of Thalassospira alkalitolerans JCM 18968.</title>
        <authorList>
            <person name="Lai Q."/>
            <person name="Shao Z."/>
        </authorList>
    </citation>
    <scope>NUCLEOTIDE SEQUENCE [LARGE SCALE GENOMIC DNA]</scope>
    <source>
        <strain evidence="4 5">JCM 18968</strain>
    </source>
</reference>
<dbReference type="Gene3D" id="3.30.450.20">
    <property type="entry name" value="PAS domain"/>
    <property type="match status" value="2"/>
</dbReference>
<dbReference type="InterPro" id="IPR000160">
    <property type="entry name" value="GGDEF_dom"/>
</dbReference>
<proteinExistence type="predicted"/>